<evidence type="ECO:0000313" key="2">
    <source>
        <dbReference type="Proteomes" id="UP000001887"/>
    </source>
</evidence>
<gene>
    <name evidence="1" type="ordered locus">Psta_2395</name>
</gene>
<reference evidence="1 2" key="1">
    <citation type="journal article" date="2009" name="Stand. Genomic Sci.">
        <title>Complete genome sequence of Pirellula staleyi type strain (ATCC 27377).</title>
        <authorList>
            <person name="Clum A."/>
            <person name="Tindall B.J."/>
            <person name="Sikorski J."/>
            <person name="Ivanova N."/>
            <person name="Mavrommatis K."/>
            <person name="Lucas S."/>
            <person name="Glavina del Rio T."/>
            <person name="Nolan M."/>
            <person name="Chen F."/>
            <person name="Tice H."/>
            <person name="Pitluck S."/>
            <person name="Cheng J.F."/>
            <person name="Chertkov O."/>
            <person name="Brettin T."/>
            <person name="Han C."/>
            <person name="Detter J.C."/>
            <person name="Kuske C."/>
            <person name="Bruce D."/>
            <person name="Goodwin L."/>
            <person name="Ovchinikova G."/>
            <person name="Pati A."/>
            <person name="Mikhailova N."/>
            <person name="Chen A."/>
            <person name="Palaniappan K."/>
            <person name="Land M."/>
            <person name="Hauser L."/>
            <person name="Chang Y.J."/>
            <person name="Jeffries C.D."/>
            <person name="Chain P."/>
            <person name="Rohde M."/>
            <person name="Goker M."/>
            <person name="Bristow J."/>
            <person name="Eisen J.A."/>
            <person name="Markowitz V."/>
            <person name="Hugenholtz P."/>
            <person name="Kyrpides N.C."/>
            <person name="Klenk H.P."/>
            <person name="Lapidus A."/>
        </authorList>
    </citation>
    <scope>NUCLEOTIDE SEQUENCE [LARGE SCALE GENOMIC DNA]</scope>
    <source>
        <strain evidence="2">ATCC 27377 / DSM 6068 / ICPB 4128</strain>
    </source>
</reference>
<dbReference type="EMBL" id="CP001848">
    <property type="protein sequence ID" value="ADB17065.1"/>
    <property type="molecule type" value="Genomic_DNA"/>
</dbReference>
<dbReference type="Proteomes" id="UP000001887">
    <property type="component" value="Chromosome"/>
</dbReference>
<dbReference type="AlphaFoldDB" id="D2R4J9"/>
<dbReference type="KEGG" id="psl:Psta_2395"/>
<sequence length="87" mass="10298">MVSEFDEHPCELTTTKAKFASRKFQNARNARLDHLDKLSLPETKFLESVRIVGVATNRRDSRRLSRTKHFERNKVVHWWVFLASRIS</sequence>
<name>D2R4J9_PIRSD</name>
<accession>D2R4J9</accession>
<dbReference type="STRING" id="530564.Psta_2395"/>
<dbReference type="HOGENOM" id="CLU_2480664_0_0_0"/>
<protein>
    <submittedName>
        <fullName evidence="1">Uncharacterized protein</fullName>
    </submittedName>
</protein>
<organism evidence="1 2">
    <name type="scientific">Pirellula staleyi (strain ATCC 27377 / DSM 6068 / ICPB 4128)</name>
    <name type="common">Pirella staleyi</name>
    <dbReference type="NCBI Taxonomy" id="530564"/>
    <lineage>
        <taxon>Bacteria</taxon>
        <taxon>Pseudomonadati</taxon>
        <taxon>Planctomycetota</taxon>
        <taxon>Planctomycetia</taxon>
        <taxon>Pirellulales</taxon>
        <taxon>Pirellulaceae</taxon>
        <taxon>Pirellula</taxon>
    </lineage>
</organism>
<evidence type="ECO:0000313" key="1">
    <source>
        <dbReference type="EMBL" id="ADB17065.1"/>
    </source>
</evidence>
<proteinExistence type="predicted"/>
<keyword evidence="2" id="KW-1185">Reference proteome</keyword>